<accession>A0A315XPH7</accession>
<sequence>MRCPNCDSENNEGAKFCKKCGTPLKEKTISHESMINSMNKNKSSDNTTKYIIVALIIVAIVLAGVFVYIYGFGNNNGSQDTSAPVIENDNKTASVDNSQPAQTTQTPATTSMSILGGSFSTGGGLADKTYASIYVGPEHSGEKVKIQIYYSRDGSTLNNGNMVPKTVDSNGYIEVASADAYKYFPDFAEINLYDNSGNLLDTQSVSLTPEKGTQTF</sequence>
<dbReference type="AlphaFoldDB" id="A0A315XPH7"/>
<dbReference type="OrthoDB" id="78312at2157"/>
<keyword evidence="2" id="KW-0472">Membrane</keyword>
<evidence type="ECO:0000313" key="5">
    <source>
        <dbReference type="Proteomes" id="UP000251717"/>
    </source>
</evidence>
<feature type="compositionally biased region" description="Low complexity" evidence="1">
    <location>
        <begin position="99"/>
        <end position="110"/>
    </location>
</feature>
<dbReference type="InterPro" id="IPR025874">
    <property type="entry name" value="DZR"/>
</dbReference>
<feature type="domain" description="DZANK-type" evidence="3">
    <location>
        <begin position="3"/>
        <end position="26"/>
    </location>
</feature>
<keyword evidence="5" id="KW-1185">Reference proteome</keyword>
<evidence type="ECO:0000256" key="1">
    <source>
        <dbReference type="SAM" id="MobiDB-lite"/>
    </source>
</evidence>
<gene>
    <name evidence="4" type="ORF">MBBTH_00520</name>
</gene>
<feature type="transmembrane region" description="Helical" evidence="2">
    <location>
        <begin position="50"/>
        <end position="71"/>
    </location>
</feature>
<name>A0A315XPH7_9EURY</name>
<keyword evidence="2" id="KW-1133">Transmembrane helix</keyword>
<dbReference type="EMBL" id="MZGS01000006">
    <property type="protein sequence ID" value="PWB88321.1"/>
    <property type="molecule type" value="Genomic_DNA"/>
</dbReference>
<organism evidence="4 5">
    <name type="scientific">Methanobrevibacter thaueri</name>
    <dbReference type="NCBI Taxonomy" id="190975"/>
    <lineage>
        <taxon>Archaea</taxon>
        <taxon>Methanobacteriati</taxon>
        <taxon>Methanobacteriota</taxon>
        <taxon>Methanomada group</taxon>
        <taxon>Methanobacteria</taxon>
        <taxon>Methanobacteriales</taxon>
        <taxon>Methanobacteriaceae</taxon>
        <taxon>Methanobrevibacter</taxon>
    </lineage>
</organism>
<dbReference type="RefSeq" id="WP_116591049.1">
    <property type="nucleotide sequence ID" value="NZ_MZGS01000006.1"/>
</dbReference>
<keyword evidence="2" id="KW-0812">Transmembrane</keyword>
<comment type="caution">
    <text evidence="4">The sequence shown here is derived from an EMBL/GenBank/DDBJ whole genome shotgun (WGS) entry which is preliminary data.</text>
</comment>
<evidence type="ECO:0000313" key="4">
    <source>
        <dbReference type="EMBL" id="PWB88321.1"/>
    </source>
</evidence>
<dbReference type="Proteomes" id="UP000251717">
    <property type="component" value="Unassembled WGS sequence"/>
</dbReference>
<evidence type="ECO:0000256" key="2">
    <source>
        <dbReference type="SAM" id="Phobius"/>
    </source>
</evidence>
<protein>
    <submittedName>
        <fullName evidence="4">Double zinc ribbon</fullName>
    </submittedName>
</protein>
<dbReference type="Pfam" id="PF12773">
    <property type="entry name" value="DZR"/>
    <property type="match status" value="1"/>
</dbReference>
<evidence type="ECO:0000259" key="3">
    <source>
        <dbReference type="Pfam" id="PF12773"/>
    </source>
</evidence>
<proteinExistence type="predicted"/>
<reference evidence="4 5" key="1">
    <citation type="submission" date="2017-03" db="EMBL/GenBank/DDBJ databases">
        <title>Genome sequence of Methanobrevibacter thaueri.</title>
        <authorList>
            <person name="Poehlein A."/>
            <person name="Seedorf H."/>
            <person name="Daniel R."/>
        </authorList>
    </citation>
    <scope>NUCLEOTIDE SEQUENCE [LARGE SCALE GENOMIC DNA]</scope>
    <source>
        <strain evidence="4 5">DSM 11995</strain>
    </source>
</reference>
<feature type="region of interest" description="Disordered" evidence="1">
    <location>
        <begin position="90"/>
        <end position="112"/>
    </location>
</feature>